<reference evidence="2" key="1">
    <citation type="submission" date="2004-08" db="EMBL/GenBank/DDBJ databases">
        <title>Oryza sativa BAC OSJNBa0014C03 genomic sequence.</title>
        <authorList>
            <person name="Chow T.-Y."/>
            <person name="Hsing Y.-I.C."/>
            <person name="Chen C.-S."/>
            <person name="Chen H.-H."/>
            <person name="Liu S.-M."/>
            <person name="Chao Y.-T."/>
            <person name="Chang S.-J."/>
            <person name="Chen H.-C."/>
            <person name="Chen S.-K."/>
            <person name="Chen T.-R."/>
            <person name="Chen Y.-L."/>
            <person name="Cheng C.-H."/>
            <person name="Chung C.-I."/>
            <person name="Han S.-Y."/>
            <person name="Hsiao S.-H."/>
            <person name="Hsiung J.-N."/>
            <person name="Hsu C.-H."/>
            <person name="Huang J.-J."/>
            <person name="Kau P.-I."/>
            <person name="Lee M.-C."/>
            <person name="Leu H.-L."/>
            <person name="Li Y.-F."/>
            <person name="Lin S.-J."/>
            <person name="Lin Y.-C."/>
            <person name="Wu S.-W."/>
            <person name="Yu C.-Y."/>
            <person name="Yu S.-W."/>
            <person name="Wu H.-P."/>
            <person name="Shaw J.-F."/>
        </authorList>
    </citation>
    <scope>NUCLEOTIDE SEQUENCE</scope>
</reference>
<dbReference type="EMBL" id="AP008211">
    <property type="protein sequence ID" value="BAF17374.1"/>
    <property type="molecule type" value="Genomic_DNA"/>
</dbReference>
<accession>A0A0P0WM05</accession>
<reference evidence="3" key="7">
    <citation type="submission" date="2012-08" db="EMBL/GenBank/DDBJ databases">
        <title>Oryza sativa nipponbare(GA3) genomic DNA, chromosome 5.</title>
        <authorList>
            <consortium name="IRGSP(International Rice Genome Sequencing Project)"/>
        </authorList>
    </citation>
    <scope>NUCLEOTIDE SEQUENCE</scope>
</reference>
<reference evidence="3 4" key="2">
    <citation type="journal article" date="2005" name="Nature">
        <title>The map-based sequence of the rice genome.</title>
        <authorList>
            <consortium name="International rice genome sequencing project (IRGSP)"/>
            <person name="Matsumoto T."/>
            <person name="Wu J."/>
            <person name="Kanamori H."/>
            <person name="Katayose Y."/>
            <person name="Fujisawa M."/>
            <person name="Namiki N."/>
            <person name="Mizuno H."/>
            <person name="Yamamoto K."/>
            <person name="Antonio B.A."/>
            <person name="Baba T."/>
            <person name="Sakata K."/>
            <person name="Nagamura Y."/>
            <person name="Aoki H."/>
            <person name="Arikawa K."/>
            <person name="Arita K."/>
            <person name="Bito T."/>
            <person name="Chiden Y."/>
            <person name="Fujitsuka N."/>
            <person name="Fukunaka R."/>
            <person name="Hamada M."/>
            <person name="Harada C."/>
            <person name="Hayashi A."/>
            <person name="Hijishita S."/>
            <person name="Honda M."/>
            <person name="Hosokawa S."/>
            <person name="Ichikawa Y."/>
            <person name="Idonuma A."/>
            <person name="Iijima M."/>
            <person name="Ikeda M."/>
            <person name="Ikeno M."/>
            <person name="Ito K."/>
            <person name="Ito S."/>
            <person name="Ito T."/>
            <person name="Ito Y."/>
            <person name="Ito Y."/>
            <person name="Iwabuchi A."/>
            <person name="Kamiya K."/>
            <person name="Karasawa W."/>
            <person name="Kurita K."/>
            <person name="Katagiri S."/>
            <person name="Kikuta A."/>
            <person name="Kobayashi H."/>
            <person name="Kobayashi N."/>
            <person name="Machita K."/>
            <person name="Maehara T."/>
            <person name="Masukawa M."/>
            <person name="Mizubayashi T."/>
            <person name="Mukai Y."/>
            <person name="Nagasaki H."/>
            <person name="Nagata Y."/>
            <person name="Naito S."/>
            <person name="Nakashima M."/>
            <person name="Nakama Y."/>
            <person name="Nakamichi Y."/>
            <person name="Nakamura M."/>
            <person name="Meguro A."/>
            <person name="Negishi M."/>
            <person name="Ohta I."/>
            <person name="Ohta T."/>
            <person name="Okamoto M."/>
            <person name="Ono N."/>
            <person name="Saji S."/>
            <person name="Sakaguchi M."/>
            <person name="Sakai K."/>
            <person name="Shibata M."/>
            <person name="Shimokawa T."/>
            <person name="Song J."/>
            <person name="Takazaki Y."/>
            <person name="Terasawa K."/>
            <person name="Tsugane M."/>
            <person name="Tsuji K."/>
            <person name="Ueda S."/>
            <person name="Waki K."/>
            <person name="Yamagata H."/>
            <person name="Yamamoto M."/>
            <person name="Yamamoto S."/>
            <person name="Yamane H."/>
            <person name="Yoshiki S."/>
            <person name="Yoshihara R."/>
            <person name="Yukawa K."/>
            <person name="Zhong H."/>
            <person name="Yano M."/>
            <person name="Yuan Q."/>
            <person name="Ouyang S."/>
            <person name="Liu J."/>
            <person name="Jones K.M."/>
            <person name="Gansberger K."/>
            <person name="Moffat K."/>
            <person name="Hill J."/>
            <person name="Bera J."/>
            <person name="Fadrosh D."/>
            <person name="Jin S."/>
            <person name="Johri S."/>
            <person name="Kim M."/>
            <person name="Overton L."/>
            <person name="Reardon M."/>
            <person name="Tsitrin T."/>
            <person name="Vuong H."/>
            <person name="Weaver B."/>
            <person name="Ciecko A."/>
            <person name="Tallon L."/>
            <person name="Jackson J."/>
            <person name="Pai G."/>
            <person name="Aken S.V."/>
            <person name="Utterback T."/>
            <person name="Reidmuller S."/>
            <person name="Feldblyum T."/>
            <person name="Hsiao J."/>
            <person name="Zismann V."/>
            <person name="Iobst S."/>
            <person name="de Vazeille A.R."/>
            <person name="Buell C.R."/>
            <person name="Ying K."/>
            <person name="Li Y."/>
            <person name="Lu T."/>
            <person name="Huang Y."/>
            <person name="Zhao Q."/>
            <person name="Feng Q."/>
            <person name="Zhang L."/>
            <person name="Zhu J."/>
            <person name="Weng Q."/>
            <person name="Mu J."/>
            <person name="Lu Y."/>
            <person name="Fan D."/>
            <person name="Liu Y."/>
            <person name="Guan J."/>
            <person name="Zhang Y."/>
            <person name="Yu S."/>
            <person name="Liu X."/>
            <person name="Zhang Y."/>
            <person name="Hong G."/>
            <person name="Han B."/>
            <person name="Choisne N."/>
            <person name="Demange N."/>
            <person name="Orjeda G."/>
            <person name="Samain S."/>
            <person name="Cattolico L."/>
            <person name="Pelletier E."/>
            <person name="Couloux A."/>
            <person name="Segurens B."/>
            <person name="Wincker P."/>
            <person name="D'Hont A."/>
            <person name="Scarpelli C."/>
            <person name="Weissenbach J."/>
            <person name="Salanoubat M."/>
            <person name="Quetier F."/>
            <person name="Yu Y."/>
            <person name="Kim H.R."/>
            <person name="Rambo T."/>
            <person name="Currie J."/>
            <person name="Collura K."/>
            <person name="Luo M."/>
            <person name="Yang T."/>
            <person name="Ammiraju J.S.S."/>
            <person name="Engler F."/>
            <person name="Soderlund C."/>
            <person name="Wing R.A."/>
            <person name="Palmer L.E."/>
            <person name="de la Bastide M."/>
            <person name="Spiegel L."/>
            <person name="Nascimento L."/>
            <person name="Zutavern T."/>
            <person name="O'Shaughnessy A."/>
            <person name="Dike S."/>
            <person name="Dedhia N."/>
            <person name="Preston R."/>
            <person name="Balija V."/>
            <person name="McCombie W.R."/>
            <person name="Chow T."/>
            <person name="Chen H."/>
            <person name="Chung M."/>
            <person name="Chen C."/>
            <person name="Shaw J."/>
            <person name="Wu H."/>
            <person name="Hsiao K."/>
            <person name="Chao Y."/>
            <person name="Chu M."/>
            <person name="Cheng C."/>
            <person name="Hour A."/>
            <person name="Lee P."/>
            <person name="Lin S."/>
            <person name="Lin Y."/>
            <person name="Liou J."/>
            <person name="Liu S."/>
            <person name="Hsing Y."/>
            <person name="Raghuvanshi S."/>
            <person name="Mohanty A."/>
            <person name="Bharti A.K."/>
            <person name="Gaur A."/>
            <person name="Gupta V."/>
            <person name="Kumar D."/>
            <person name="Ravi V."/>
            <person name="Vij S."/>
            <person name="Kapur A."/>
            <person name="Khurana P."/>
            <person name="Khurana P."/>
            <person name="Khurana J.P."/>
            <person name="Tyagi A.K."/>
            <person name="Gaikwad K."/>
            <person name="Singh A."/>
            <person name="Dalal V."/>
            <person name="Srivastava S."/>
            <person name="Dixit A."/>
            <person name="Pal A.K."/>
            <person name="Ghazi I.A."/>
            <person name="Yadav M."/>
            <person name="Pandit A."/>
            <person name="Bhargava A."/>
            <person name="Sureshbabu K."/>
            <person name="Batra K."/>
            <person name="Sharma T.R."/>
            <person name="Mohapatra T."/>
            <person name="Singh N.K."/>
            <person name="Messing J."/>
            <person name="Nelson A.B."/>
            <person name="Fuks G."/>
            <person name="Kavchok S."/>
            <person name="Keizer G."/>
            <person name="Linton E."/>
            <person name="Llaca V."/>
            <person name="Song R."/>
            <person name="Tanyolac B."/>
            <person name="Young S."/>
            <person name="Ho-Il K."/>
            <person name="Hahn J.H."/>
            <person name="Sangsakoo G."/>
            <person name="Vanavichit A."/>
            <person name="de Mattos Luiz.A.T."/>
            <person name="Zimmer P.D."/>
            <person name="Malone G."/>
            <person name="Dellagostin O."/>
            <person name="de Oliveira A.C."/>
            <person name="Bevan M."/>
            <person name="Bancroft I."/>
            <person name="Minx P."/>
            <person name="Cordum H."/>
            <person name="Wilson R."/>
            <person name="Cheng Z."/>
            <person name="Jin W."/>
            <person name="Jiang J."/>
            <person name="Leong S.A."/>
            <person name="Iwama H."/>
            <person name="Gojobori T."/>
            <person name="Itoh T."/>
            <person name="Niimura Y."/>
            <person name="Fujii Y."/>
            <person name="Habara T."/>
            <person name="Sakai H."/>
            <person name="Sato Y."/>
            <person name="Wilson G."/>
            <person name="Kumar K."/>
            <person name="McCouch S."/>
            <person name="Juretic N."/>
            <person name="Hoen D."/>
            <person name="Wright S."/>
            <person name="Bruskiewich R."/>
            <person name="Bureau T."/>
            <person name="Miyao A."/>
            <person name="Hirochika H."/>
            <person name="Nishikawa T."/>
            <person name="Kadowaki K."/>
            <person name="Sugiura M."/>
            <person name="Burr B."/>
            <person name="Sasaki T."/>
        </authorList>
    </citation>
    <scope>NUCLEOTIDE SEQUENCE [LARGE SCALE GENOMIC DNA]</scope>
    <source>
        <strain evidence="4">cv. Nipponbare</strain>
    </source>
</reference>
<protein>
    <submittedName>
        <fullName evidence="3">Os05g0394900 protein</fullName>
    </submittedName>
</protein>
<dbReference type="OMA" id="QCRVDGP"/>
<reference evidence="3" key="8">
    <citation type="submission" date="2012-08" db="EMBL/GenBank/DDBJ databases">
        <title>The Second Rice Annotation Project Meeting (RAP2).</title>
        <authorList>
            <consortium name="The Rice Annotation Project (RAP)"/>
        </authorList>
    </citation>
    <scope>NUCLEOTIDE SEQUENCE</scope>
</reference>
<evidence type="ECO:0000256" key="1">
    <source>
        <dbReference type="SAM" id="Coils"/>
    </source>
</evidence>
<reference evidence="3" key="5">
    <citation type="journal article" date="2008" name="Nucleic Acids Res.">
        <title>The Rice Annotation Project Database (RAP-DB): 2008 update.</title>
        <authorList>
            <consortium name="The Rice Annotation Project (RAP)"/>
            <person name="Tanaka T."/>
            <person name="Antonio B.A."/>
            <person name="Kikuchi S."/>
            <person name="Matsumoto T."/>
            <person name="Nagamura Y."/>
            <person name="Numa H."/>
            <person name="Sakai H."/>
            <person name="Wu J."/>
            <person name="Itoh T."/>
            <person name="Sasaki T."/>
            <person name="Aono R."/>
            <person name="Fujii Y."/>
            <person name="Habara T."/>
            <person name="Harada E."/>
            <person name="Kanno M."/>
            <person name="Kawahara Y."/>
            <person name="Kawashima H."/>
            <person name="Kubooka H."/>
            <person name="Matsuya A."/>
            <person name="Nakaoka H."/>
            <person name="Saichi N."/>
            <person name="Sanbonmatsu R."/>
            <person name="Sato Y."/>
            <person name="Shinso Y."/>
            <person name="Suzuki M."/>
            <person name="Takeda J."/>
            <person name="Tanino M."/>
            <person name="Todokoro F."/>
            <person name="Yamaguchi K."/>
            <person name="Yamamoto N."/>
            <person name="Yamasaki C."/>
            <person name="Imanishi T."/>
            <person name="Okido T."/>
            <person name="Tada M."/>
            <person name="Ikeo K."/>
            <person name="Tateno Y."/>
            <person name="Gojobori T."/>
            <person name="Lin Y.C."/>
            <person name="Wei F.J."/>
            <person name="Hsing Y.I."/>
            <person name="Zhao Q."/>
            <person name="Han B."/>
            <person name="Kramer M.R."/>
            <person name="McCombie R.W."/>
            <person name="Lonsdale D."/>
            <person name="O'Donovan C.C."/>
            <person name="Whitfield E.J."/>
            <person name="Apweiler R."/>
            <person name="Koyanagi K.O."/>
            <person name="Khurana J.P."/>
            <person name="Raghuvanshi S."/>
            <person name="Singh N.K."/>
            <person name="Tyagi A.K."/>
            <person name="Haberer G."/>
            <person name="Fujisawa M."/>
            <person name="Hosokawa S."/>
            <person name="Ito Y."/>
            <person name="Ikawa H."/>
            <person name="Shibata M."/>
            <person name="Yamamoto M."/>
            <person name="Bruskiewich R.M."/>
            <person name="Hoen D.R."/>
            <person name="Bureau TE."/>
            <person name="Namiki N."/>
            <person name="Ohyanagi H."/>
            <person name="Sakai Y."/>
            <person name="Nobushima S."/>
            <person name="Sakata K."/>
            <person name="Barrero R.A."/>
            <person name="Sato Y."/>
            <person name="Souvorov A."/>
            <person name="Smith-White B."/>
            <person name="Tatusova T."/>
            <person name="An S."/>
            <person name="An G."/>
            <person name="OOta S."/>
            <person name="Fuks G."/>
            <person name="Messing J."/>
            <person name="Christie K.R."/>
            <person name="Lieberherr D."/>
            <person name="Kim H."/>
            <person name="Zuccolo A."/>
            <person name="Wing R.A."/>
            <person name="Nobuta K."/>
            <person name="Green P.J."/>
            <person name="Lu C."/>
            <person name="Meyers BC."/>
            <person name="Chaparro C."/>
            <person name="Piegu B."/>
            <person name="Panaud O."/>
            <person name="Echeverria M."/>
        </authorList>
    </citation>
    <scope>NUCLEOTIDE SEQUENCE</scope>
</reference>
<reference evidence="4" key="6">
    <citation type="journal article" date="2008" name="Nucleic Acids Res.">
        <title>The rice annotation project database (RAP-DB): 2008 update.</title>
        <authorList>
            <consortium name="The rice annotation project (RAP)"/>
        </authorList>
    </citation>
    <scope>GENOME REANNOTATION</scope>
    <source>
        <strain evidence="4">cv. Nipponbare</strain>
    </source>
</reference>
<evidence type="ECO:0000313" key="3">
    <source>
        <dbReference type="EMBL" id="BAF17374.1"/>
    </source>
</evidence>
<name>A0A0P0WM05_ORYSJ</name>
<evidence type="ECO:0000313" key="2">
    <source>
        <dbReference type="EMBL" id="AAT93901.1"/>
    </source>
</evidence>
<dbReference type="AlphaFoldDB" id="A0A0P0WM05"/>
<dbReference type="EMBL" id="AC132483">
    <property type="protein sequence ID" value="AAT93901.1"/>
    <property type="molecule type" value="Genomic_DNA"/>
</dbReference>
<dbReference type="Proteomes" id="UP000000763">
    <property type="component" value="Chromosome 5"/>
</dbReference>
<proteinExistence type="predicted"/>
<dbReference type="KEGG" id="dosa:Os05g0394900"/>
<keyword evidence="1" id="KW-0175">Coiled coil</keyword>
<dbReference type="SMR" id="A0A0P0WM05"/>
<gene>
    <name evidence="3" type="ordered locus">Os05g0394900</name>
    <name evidence="2" type="ORF">OSJNBa0014C03.10</name>
</gene>
<evidence type="ECO:0000313" key="4">
    <source>
        <dbReference type="Proteomes" id="UP000000763"/>
    </source>
</evidence>
<reference evidence="3" key="4">
    <citation type="journal article" date="2007" name="Genome Res.">
        <title>Curated Genome Annotation of Oryza sativa ssp. japonica and Comparative Genome Analysis with Arabidopsis thaliana.</title>
        <authorList>
            <consortium name="The Rice Annotation Project (RAP)"/>
            <person name="Itoh T."/>
            <person name="Tanaka T."/>
            <person name="Barrero R.A."/>
            <person name="Yamasaki C."/>
            <person name="Fujii Y."/>
            <person name="Hilton P.B."/>
            <person name="Antonio B.A."/>
            <person name="Aono H."/>
            <person name="Apweiler R."/>
            <person name="Bruskiewich R."/>
            <person name="Bureau T."/>
            <person name="Burr F."/>
            <person name="Costa de Oliveira A."/>
            <person name="Fuks G."/>
            <person name="Habara T."/>
            <person name="Haberer G."/>
            <person name="Han B."/>
            <person name="Harada E."/>
            <person name="Hiraki A.T."/>
            <person name="Hirochika H."/>
            <person name="Hoen D."/>
            <person name="Hokari H."/>
            <person name="Hosokawa S."/>
            <person name="Hsing Y."/>
            <person name="Ikawa H."/>
            <person name="Ikeo K."/>
            <person name="Imanishi T."/>
            <person name="Ito Y."/>
            <person name="Jaiswal P."/>
            <person name="Kanno M."/>
            <person name="Kawahara Y."/>
            <person name="Kawamura T."/>
            <person name="Kawashima H."/>
            <person name="Khurana J.P."/>
            <person name="Kikuchi S."/>
            <person name="Komatsu S."/>
            <person name="Koyanagi K.O."/>
            <person name="Kubooka H."/>
            <person name="Lieberherr D."/>
            <person name="Lin Y.C."/>
            <person name="Lonsdale D."/>
            <person name="Matsumoto T."/>
            <person name="Matsuya A."/>
            <person name="McCombie W.R."/>
            <person name="Messing J."/>
            <person name="Miyao A."/>
            <person name="Mulder N."/>
            <person name="Nagamura Y."/>
            <person name="Nam J."/>
            <person name="Namiki N."/>
            <person name="Numa H."/>
            <person name="Nurimoto S."/>
            <person name="O'donovan C."/>
            <person name="Ohyanagi H."/>
            <person name="Okido T."/>
            <person name="Oota S."/>
            <person name="Osato N."/>
            <person name="Palmer L.E."/>
            <person name="Quetier F."/>
            <person name="Raghuvanshi S."/>
            <person name="Saichi N."/>
            <person name="Sakai H."/>
            <person name="Sakai Y."/>
            <person name="Sakata K."/>
            <person name="Sakurai T."/>
            <person name="Sato F."/>
            <person name="Sato Y."/>
            <person name="Schoof H."/>
            <person name="Seki M."/>
            <person name="Shibata M."/>
            <person name="Shimizu Y."/>
            <person name="Shinozaki K."/>
            <person name="Shinso Y."/>
            <person name="Singh N.K."/>
            <person name="Smith-White B."/>
            <person name="Takeda J."/>
            <person name="Tanino M."/>
            <person name="Tatusova T."/>
            <person name="Thongjuea S."/>
            <person name="Todokoro F."/>
            <person name="Tsugane M."/>
            <person name="Tyagi A.K."/>
            <person name="Vanavichit A."/>
            <person name="Wang A."/>
            <person name="Wing R.A."/>
            <person name="Yamaguchi K."/>
            <person name="Yamamoto M."/>
            <person name="Yamamoto N."/>
            <person name="Yu Y."/>
            <person name="Zhang H."/>
            <person name="Zhao Q."/>
            <person name="Higo K."/>
            <person name="Burr B."/>
            <person name="Gojobori T."/>
            <person name="Sasaki T."/>
        </authorList>
    </citation>
    <scope>NUCLEOTIDE SEQUENCE</scope>
</reference>
<dbReference type="Gramene" id="Os05t0394900-01">
    <property type="protein sequence ID" value="Os05t0394900-01"/>
    <property type="gene ID" value="Os05g0394900"/>
</dbReference>
<dbReference type="PANTHER" id="PTHR48459:SF1">
    <property type="entry name" value="CUE DOMAIN-CONTAINING PROTEIN"/>
    <property type="match status" value="1"/>
</dbReference>
<feature type="coiled-coil region" evidence="1">
    <location>
        <begin position="7"/>
        <end position="54"/>
    </location>
</feature>
<sequence>MRYTLQNRFAEAEVETVAAEKKKVERETLAEKMLNEQELILDATKERSKMLEQQVRENAKLRELLMDRGQIVDALQGEMLGIFDKISQLQLRVDKQLPEPLLSSMSSSVNSADNIAQLQCRVDDPQHSVDDSLQLASPRLSSSFKSTDSTAQAHCRVDEPQISVDESLLPVDECEQLKLILPRLSSSVMSAQSQYRVDEPLLPVDEVLQLASSSLSSSLKSGDNIAQLLGVLDVHLPVDELLQLPSLILSSSVKSSDSIAQFQQKADADEMLQSSSLASSEKPATFKNWSSASDTITQFQQRANADESLPLPSSSLASSEKPATFKSTWSSAAESNSVFSGDEEIDDASFHDSIDLDDSWDLVDDEAIYMCAN</sequence>
<organism evidence="2 4">
    <name type="scientific">Oryza sativa subsp. japonica</name>
    <name type="common">Rice</name>
    <dbReference type="NCBI Taxonomy" id="39947"/>
    <lineage>
        <taxon>Eukaryota</taxon>
        <taxon>Viridiplantae</taxon>
        <taxon>Streptophyta</taxon>
        <taxon>Embryophyta</taxon>
        <taxon>Tracheophyta</taxon>
        <taxon>Spermatophyta</taxon>
        <taxon>Magnoliopsida</taxon>
        <taxon>Liliopsida</taxon>
        <taxon>Poales</taxon>
        <taxon>Poaceae</taxon>
        <taxon>BOP clade</taxon>
        <taxon>Oryzoideae</taxon>
        <taxon>Oryzeae</taxon>
        <taxon>Oryzinae</taxon>
        <taxon>Oryza</taxon>
        <taxon>Oryza sativa</taxon>
    </lineage>
</organism>
<dbReference type="PANTHER" id="PTHR48459">
    <property type="entry name" value="CUE DOMAIN-CONTAINING PROTEIN"/>
    <property type="match status" value="1"/>
</dbReference>
<reference evidence="3" key="3">
    <citation type="journal article" date="2006" name="Nucleic Acids Res.">
        <title>The Rice Annotation Project Database (RAP-DB): hub for Oryza sativa ssp. japonica genome information.</title>
        <authorList>
            <person name="Ohyanagi H."/>
            <person name="Tanaka T."/>
            <person name="Sakai H."/>
            <person name="Shigemoto Y."/>
            <person name="Yamaguchi K."/>
            <person name="Habara T."/>
            <person name="Fujii Y."/>
            <person name="Antonio B.A."/>
            <person name="Nagamura Y."/>
            <person name="Imanishi T."/>
            <person name="Ikeo K."/>
            <person name="Itoh T."/>
            <person name="Gojobori T."/>
            <person name="Sasaki T."/>
        </authorList>
    </citation>
    <scope>NUCLEOTIDE SEQUENCE</scope>
</reference>